<dbReference type="AlphaFoldDB" id="A0A9Q1ILB9"/>
<sequence>MVLKGGGANPANLALNSKHVTEAVDIVVGELQSRFNRLLSGSEDQASNVVKCFRVFNHDAWPKSQTQLLDDSIEELDVLWKHFGDIRKKTYVWLLFYTTSCTWLQSCCCFQSPQPNVREGSPRRTQLKILSGAVFMSPPQKISFGSARRDVHWKHSTQQIPLAFLI</sequence>
<protein>
    <submittedName>
        <fullName evidence="1">Uncharacterized protein</fullName>
    </submittedName>
</protein>
<dbReference type="Proteomes" id="UP001152622">
    <property type="component" value="Chromosome 12"/>
</dbReference>
<gene>
    <name evidence="1" type="ORF">SKAU_G00302830</name>
</gene>
<proteinExistence type="predicted"/>
<dbReference type="EMBL" id="JAINUF010000012">
    <property type="protein sequence ID" value="KAJ8346090.1"/>
    <property type="molecule type" value="Genomic_DNA"/>
</dbReference>
<evidence type="ECO:0000313" key="1">
    <source>
        <dbReference type="EMBL" id="KAJ8346090.1"/>
    </source>
</evidence>
<keyword evidence="2" id="KW-1185">Reference proteome</keyword>
<name>A0A9Q1ILB9_SYNKA</name>
<organism evidence="1 2">
    <name type="scientific">Synaphobranchus kaupii</name>
    <name type="common">Kaup's arrowtooth eel</name>
    <dbReference type="NCBI Taxonomy" id="118154"/>
    <lineage>
        <taxon>Eukaryota</taxon>
        <taxon>Metazoa</taxon>
        <taxon>Chordata</taxon>
        <taxon>Craniata</taxon>
        <taxon>Vertebrata</taxon>
        <taxon>Euteleostomi</taxon>
        <taxon>Actinopterygii</taxon>
        <taxon>Neopterygii</taxon>
        <taxon>Teleostei</taxon>
        <taxon>Anguilliformes</taxon>
        <taxon>Synaphobranchidae</taxon>
        <taxon>Synaphobranchus</taxon>
    </lineage>
</organism>
<accession>A0A9Q1ILB9</accession>
<comment type="caution">
    <text evidence="1">The sequence shown here is derived from an EMBL/GenBank/DDBJ whole genome shotgun (WGS) entry which is preliminary data.</text>
</comment>
<reference evidence="1" key="1">
    <citation type="journal article" date="2023" name="Science">
        <title>Genome structures resolve the early diversification of teleost fishes.</title>
        <authorList>
            <person name="Parey E."/>
            <person name="Louis A."/>
            <person name="Montfort J."/>
            <person name="Bouchez O."/>
            <person name="Roques C."/>
            <person name="Iampietro C."/>
            <person name="Lluch J."/>
            <person name="Castinel A."/>
            <person name="Donnadieu C."/>
            <person name="Desvignes T."/>
            <person name="Floi Bucao C."/>
            <person name="Jouanno E."/>
            <person name="Wen M."/>
            <person name="Mejri S."/>
            <person name="Dirks R."/>
            <person name="Jansen H."/>
            <person name="Henkel C."/>
            <person name="Chen W.J."/>
            <person name="Zahm M."/>
            <person name="Cabau C."/>
            <person name="Klopp C."/>
            <person name="Thompson A.W."/>
            <person name="Robinson-Rechavi M."/>
            <person name="Braasch I."/>
            <person name="Lecointre G."/>
            <person name="Bobe J."/>
            <person name="Postlethwait J.H."/>
            <person name="Berthelot C."/>
            <person name="Roest Crollius H."/>
            <person name="Guiguen Y."/>
        </authorList>
    </citation>
    <scope>NUCLEOTIDE SEQUENCE</scope>
    <source>
        <strain evidence="1">WJC10195</strain>
    </source>
</reference>
<evidence type="ECO:0000313" key="2">
    <source>
        <dbReference type="Proteomes" id="UP001152622"/>
    </source>
</evidence>